<sequence>MPPVRTPSPVAPWLVPATRSRFRPHDVLARGVALAAAQVALAGALSEPAQAGCTITSDVAPVSSQCDASFVSLRTGAGATSLLITDMTTVGVDMAPSGTTTPTSHTLTIGGTTTISNPSYSAVYSQTNAANHDIIVTLGSGVTVTSVGGFGAVWMRNDTSGDITIDSAATVTSSGAGAPGITATTNLGAVTITNSGRVTSNDDWGIYADGGHNNTAANPVTVSVTNSGTVSAYKAGIRVIDYQGLALLTNSGTVTSTTRQGLVAWSAAGDTTIVNSGTVTAYDDNAVHAMTENGTVTVTNSGTLNAFDNTSIADSGVGHAGIWAQASSTGAVVVTNTASGVITAPSDWGIKALTPSGDVTVTNAGTITARGGISAESSSGNVTVTNSGTITATGTTNPVAIALSATAGTASFTNTGTVNGGFTTSGGTSLIVNQGTWNLLPSGVTSASWTLAGTTSFTNAGLLTVASGGSATFTGPVGTTTFTNARSGTIALGTGSSLTLTGATFVNEGTVTVAAGANLFASTVQVDGTLTVNGTSTGTVEVRSGGLLKGSGTIGDTEVQSGGTVAPGNSIGTITIAGNYTQAVGSTYAVEIGPNGTSDLILVTGTATIAGGTIAVSTLGAATVGTRYTILTAAGGVTGTYASVADGGAVSAFATASAAYDANNVYLDVRLTRAFTAAAATANQTAAAAGLGSLTNASALYNAVAFLPTDAAARAAFDQISGEVHASTKGALIETAGLVRDAALDRVRAAFDAVGPGAERATVWSRAFGTWGTANGDGNARAFDRSTGGFVVGGDRVFLDGWRLGLLAGYSRTTASGTAGAATAEGYHVGLYGGQQWGALGLRAGAAYTYNDIATSRSVVLTNFSDRPTADYGAGTAQGFAELGWKVPVGRSVVEPFAALAHVNLHTDSFTEAGGGAALRAGSDDTGVTFTTVGLHGTADVALGAAAGKLRGTVGWRHAFGDTSTLATLALAGGSPFTVAGAPIAKDAFVGDIGLDVAVAANATVGVSWRGQYGADLSDQGVRGNLLVRF</sequence>
<organism evidence="2 3">
    <name type="scientific">Rhodoplanes azumiensis</name>
    <dbReference type="NCBI Taxonomy" id="1897628"/>
    <lineage>
        <taxon>Bacteria</taxon>
        <taxon>Pseudomonadati</taxon>
        <taxon>Pseudomonadota</taxon>
        <taxon>Alphaproteobacteria</taxon>
        <taxon>Hyphomicrobiales</taxon>
        <taxon>Nitrobacteraceae</taxon>
        <taxon>Rhodoplanes</taxon>
    </lineage>
</organism>
<comment type="caution">
    <text evidence="2">The sequence shown here is derived from an EMBL/GenBank/DDBJ whole genome shotgun (WGS) entry which is preliminary data.</text>
</comment>
<dbReference type="SMART" id="SM00869">
    <property type="entry name" value="Autotransporter"/>
    <property type="match status" value="1"/>
</dbReference>
<keyword evidence="3" id="KW-1185">Reference proteome</keyword>
<gene>
    <name evidence="2" type="ORF">ACFSOX_00435</name>
</gene>
<dbReference type="InterPro" id="IPR011050">
    <property type="entry name" value="Pectin_lyase_fold/virulence"/>
</dbReference>
<dbReference type="InterPro" id="IPR006315">
    <property type="entry name" value="OM_autotransptr_brl_dom"/>
</dbReference>
<dbReference type="InterPro" id="IPR005546">
    <property type="entry name" value="Autotransporte_beta"/>
</dbReference>
<dbReference type="EMBL" id="JBHUIW010000001">
    <property type="protein sequence ID" value="MFD2180606.1"/>
    <property type="molecule type" value="Genomic_DNA"/>
</dbReference>
<protein>
    <submittedName>
        <fullName evidence="2">Autotransporter domain-containing protein</fullName>
    </submittedName>
</protein>
<evidence type="ECO:0000313" key="2">
    <source>
        <dbReference type="EMBL" id="MFD2180606.1"/>
    </source>
</evidence>
<dbReference type="SUPFAM" id="SSF103515">
    <property type="entry name" value="Autotransporter"/>
    <property type="match status" value="1"/>
</dbReference>
<dbReference type="Proteomes" id="UP001597314">
    <property type="component" value="Unassembled WGS sequence"/>
</dbReference>
<accession>A0ABW5AEL0</accession>
<dbReference type="Gene3D" id="2.40.128.130">
    <property type="entry name" value="Autotransporter beta-domain"/>
    <property type="match status" value="1"/>
</dbReference>
<reference evidence="3" key="1">
    <citation type="journal article" date="2019" name="Int. J. Syst. Evol. Microbiol.">
        <title>The Global Catalogue of Microorganisms (GCM) 10K type strain sequencing project: providing services to taxonomists for standard genome sequencing and annotation.</title>
        <authorList>
            <consortium name="The Broad Institute Genomics Platform"/>
            <consortium name="The Broad Institute Genome Sequencing Center for Infectious Disease"/>
            <person name="Wu L."/>
            <person name="Ma J."/>
        </authorList>
    </citation>
    <scope>NUCLEOTIDE SEQUENCE [LARGE SCALE GENOMIC DNA]</scope>
    <source>
        <strain evidence="3">CGMCC 1.6774</strain>
    </source>
</reference>
<dbReference type="RefSeq" id="WP_378475823.1">
    <property type="nucleotide sequence ID" value="NZ_JBHUIW010000001.1"/>
</dbReference>
<evidence type="ECO:0000313" key="3">
    <source>
        <dbReference type="Proteomes" id="UP001597314"/>
    </source>
</evidence>
<evidence type="ECO:0000259" key="1">
    <source>
        <dbReference type="PROSITE" id="PS51208"/>
    </source>
</evidence>
<dbReference type="NCBIfam" id="TIGR01414">
    <property type="entry name" value="autotrans_barl"/>
    <property type="match status" value="1"/>
</dbReference>
<feature type="domain" description="Autotransporter" evidence="1">
    <location>
        <begin position="756"/>
        <end position="1030"/>
    </location>
</feature>
<name>A0ABW5AEL0_9BRAD</name>
<proteinExistence type="predicted"/>
<dbReference type="Pfam" id="PF03797">
    <property type="entry name" value="Autotransporter"/>
    <property type="match status" value="1"/>
</dbReference>
<dbReference type="SUPFAM" id="SSF51126">
    <property type="entry name" value="Pectin lyase-like"/>
    <property type="match status" value="1"/>
</dbReference>
<dbReference type="PROSITE" id="PS51208">
    <property type="entry name" value="AUTOTRANSPORTER"/>
    <property type="match status" value="1"/>
</dbReference>
<dbReference type="InterPro" id="IPR036709">
    <property type="entry name" value="Autotransporte_beta_dom_sf"/>
</dbReference>